<protein>
    <submittedName>
        <fullName evidence="7">ABC transporter ATP-binding component</fullName>
    </submittedName>
</protein>
<dbReference type="InterPro" id="IPR003439">
    <property type="entry name" value="ABC_transporter-like_ATP-bd"/>
</dbReference>
<feature type="domain" description="ABC transporter" evidence="6">
    <location>
        <begin position="2"/>
        <end position="231"/>
    </location>
</feature>
<comment type="similarity">
    <text evidence="1">Belongs to the ABC transporter superfamily.</text>
</comment>
<dbReference type="GO" id="GO:0005524">
    <property type="term" value="F:ATP binding"/>
    <property type="evidence" value="ECO:0007669"/>
    <property type="project" value="UniProtKB-KW"/>
</dbReference>
<dbReference type="Pfam" id="PF00005">
    <property type="entry name" value="ABC_tran"/>
    <property type="match status" value="1"/>
</dbReference>
<dbReference type="SMART" id="SM00382">
    <property type="entry name" value="AAA"/>
    <property type="match status" value="1"/>
</dbReference>
<keyword evidence="2" id="KW-0813">Transport</keyword>
<keyword evidence="5 7" id="KW-0067">ATP-binding</keyword>
<name>A0A0B0ELN8_9BACT</name>
<dbReference type="GO" id="GO:0016887">
    <property type="term" value="F:ATP hydrolysis activity"/>
    <property type="evidence" value="ECO:0007669"/>
    <property type="project" value="InterPro"/>
</dbReference>
<dbReference type="InterPro" id="IPR050763">
    <property type="entry name" value="ABC_transporter_ATP-binding"/>
</dbReference>
<keyword evidence="3" id="KW-0536">Nodulation</keyword>
<dbReference type="SUPFAM" id="SSF52540">
    <property type="entry name" value="P-loop containing nucleoside triphosphate hydrolases"/>
    <property type="match status" value="1"/>
</dbReference>
<dbReference type="InterPro" id="IPR027417">
    <property type="entry name" value="P-loop_NTPase"/>
</dbReference>
<dbReference type="AlphaFoldDB" id="A0A0B0ELN8"/>
<dbReference type="eggNOG" id="COG1131">
    <property type="taxonomic scope" value="Bacteria"/>
</dbReference>
<dbReference type="CDD" id="cd03230">
    <property type="entry name" value="ABC_DR_subfamily_A"/>
    <property type="match status" value="1"/>
</dbReference>
<evidence type="ECO:0000256" key="2">
    <source>
        <dbReference type="ARBA" id="ARBA00022448"/>
    </source>
</evidence>
<dbReference type="InterPro" id="IPR003593">
    <property type="entry name" value="AAA+_ATPase"/>
</dbReference>
<evidence type="ECO:0000256" key="5">
    <source>
        <dbReference type="ARBA" id="ARBA00022840"/>
    </source>
</evidence>
<dbReference type="Gene3D" id="3.40.50.300">
    <property type="entry name" value="P-loop containing nucleotide triphosphate hydrolases"/>
    <property type="match status" value="1"/>
</dbReference>
<dbReference type="PANTHER" id="PTHR42711:SF5">
    <property type="entry name" value="ABC TRANSPORTER ATP-BINDING PROTEIN NATA"/>
    <property type="match status" value="1"/>
</dbReference>
<dbReference type="PANTHER" id="PTHR42711">
    <property type="entry name" value="ABC TRANSPORTER ATP-BINDING PROTEIN"/>
    <property type="match status" value="1"/>
</dbReference>
<reference evidence="7 8" key="1">
    <citation type="submission" date="2014-10" db="EMBL/GenBank/DDBJ databases">
        <title>Draft genome of anammox bacterium scalindua brodae, obtained using differential coverage binning of sequence data from two enrichment reactors.</title>
        <authorList>
            <person name="Speth D.R."/>
            <person name="Russ L."/>
            <person name="Kartal B."/>
            <person name="Op den Camp H.J."/>
            <person name="Dutilh B.E."/>
            <person name="Jetten M.S."/>
        </authorList>
    </citation>
    <scope>NUCLEOTIDE SEQUENCE [LARGE SCALE GENOMIC DNA]</scope>
    <source>
        <strain evidence="7">RU1</strain>
    </source>
</reference>
<organism evidence="7 8">
    <name type="scientific">Candidatus Scalindua brodae</name>
    <dbReference type="NCBI Taxonomy" id="237368"/>
    <lineage>
        <taxon>Bacteria</taxon>
        <taxon>Pseudomonadati</taxon>
        <taxon>Planctomycetota</taxon>
        <taxon>Candidatus Brocadiia</taxon>
        <taxon>Candidatus Brocadiales</taxon>
        <taxon>Candidatus Scalinduaceae</taxon>
        <taxon>Candidatus Scalindua</taxon>
    </lineage>
</organism>
<proteinExistence type="inferred from homology"/>
<evidence type="ECO:0000313" key="8">
    <source>
        <dbReference type="Proteomes" id="UP000030652"/>
    </source>
</evidence>
<dbReference type="EMBL" id="JRYO01000154">
    <property type="protein sequence ID" value="KHE92048.1"/>
    <property type="molecule type" value="Genomic_DNA"/>
</dbReference>
<dbReference type="PROSITE" id="PS50893">
    <property type="entry name" value="ABC_TRANSPORTER_2"/>
    <property type="match status" value="1"/>
</dbReference>
<dbReference type="Proteomes" id="UP000030652">
    <property type="component" value="Unassembled WGS sequence"/>
</dbReference>
<comment type="caution">
    <text evidence="7">The sequence shown here is derived from an EMBL/GenBank/DDBJ whole genome shotgun (WGS) entry which is preliminary data.</text>
</comment>
<accession>A0A0B0ELN8</accession>
<evidence type="ECO:0000313" key="7">
    <source>
        <dbReference type="EMBL" id="KHE92048.1"/>
    </source>
</evidence>
<keyword evidence="4" id="KW-0547">Nucleotide-binding</keyword>
<evidence type="ECO:0000256" key="3">
    <source>
        <dbReference type="ARBA" id="ARBA00022458"/>
    </source>
</evidence>
<gene>
    <name evidence="7" type="ORF">SCABRO_02219</name>
</gene>
<evidence type="ECO:0000256" key="1">
    <source>
        <dbReference type="ARBA" id="ARBA00005417"/>
    </source>
</evidence>
<sequence length="317" mass="35942">MIKVKNLVKRYVNVNAVDNISFDVEENEIVGLLGPNGAGKTTTMRILTCFMPATAGSATVAGYDVFTDSLNVRQEIGYLPENVPLYLDMRVKEYLMFRSKLKNIPRRERRKKIEYCLEMTGITDVQNQIIGTLSKGYKQRVGLADTLVHDPKILILDEPTIGLDPNQIRQIRSVIKSLGQKHTVLLSTHILPEVEMVCDRVMIIDKGKIVAMDTPANLMRQLKTGSNLVLEIRGDGEKIKRSLSGIDTVQSVSYRKKDDANEFYIDGNGEKDIREDVFNCIVKDNYILREMRRQTITLEEIFHQVTTKETEEETASA</sequence>
<evidence type="ECO:0000259" key="6">
    <source>
        <dbReference type="PROSITE" id="PS50893"/>
    </source>
</evidence>
<evidence type="ECO:0000256" key="4">
    <source>
        <dbReference type="ARBA" id="ARBA00022741"/>
    </source>
</evidence>